<dbReference type="AlphaFoldDB" id="A0AAW0B6J9"/>
<evidence type="ECO:0000313" key="1">
    <source>
        <dbReference type="EMBL" id="KAK7021260.1"/>
    </source>
</evidence>
<dbReference type="EMBL" id="JAWWNJ010000039">
    <property type="protein sequence ID" value="KAK7021260.1"/>
    <property type="molecule type" value="Genomic_DNA"/>
</dbReference>
<reference evidence="1 2" key="1">
    <citation type="journal article" date="2024" name="J Genomics">
        <title>Draft genome sequencing and assembly of Favolaschia claudopus CIRM-BRFM 2984 isolated from oak limbs.</title>
        <authorList>
            <person name="Navarro D."/>
            <person name="Drula E."/>
            <person name="Chaduli D."/>
            <person name="Cazenave R."/>
            <person name="Ahrendt S."/>
            <person name="Wang J."/>
            <person name="Lipzen A."/>
            <person name="Daum C."/>
            <person name="Barry K."/>
            <person name="Grigoriev I.V."/>
            <person name="Favel A."/>
            <person name="Rosso M.N."/>
            <person name="Martin F."/>
        </authorList>
    </citation>
    <scope>NUCLEOTIDE SEQUENCE [LARGE SCALE GENOMIC DNA]</scope>
    <source>
        <strain evidence="1 2">CIRM-BRFM 2984</strain>
    </source>
</reference>
<evidence type="ECO:0000313" key="2">
    <source>
        <dbReference type="Proteomes" id="UP001362999"/>
    </source>
</evidence>
<gene>
    <name evidence="1" type="ORF">R3P38DRAFT_3197146</name>
</gene>
<sequence>MNFDYHFDSLAAGKTYHRSSLSNPYKVVGAALEQVISERPPTSVEVGRKSPVTTQYLDELMIDNIIVQETGDQHRKIWRLGIMNSDGIVENELTVRLHGILAKVELTPGNLTKCDAGKAANLCQRIEVVGLNSERFEGAVRNISVLHGAFARFFGENRMLPLNFGERKGESRLSCSCLFLSRISAAGDEEVPFGAGVDPLGQLAKFRKCGLVHTPENKVSYLKTIKEANNDGSNEEIVIYEAFPGSFRPGDIVEVQGSLIALANKHGKVKTTFQLSALNLIDASFSKAAERSRAKVVIPTPAPVVLKRKLWHEAEDKEVVRARRQLRELALEDQETEK</sequence>
<protein>
    <submittedName>
        <fullName evidence="1">Uncharacterized protein</fullName>
    </submittedName>
</protein>
<organism evidence="1 2">
    <name type="scientific">Favolaschia claudopus</name>
    <dbReference type="NCBI Taxonomy" id="2862362"/>
    <lineage>
        <taxon>Eukaryota</taxon>
        <taxon>Fungi</taxon>
        <taxon>Dikarya</taxon>
        <taxon>Basidiomycota</taxon>
        <taxon>Agaricomycotina</taxon>
        <taxon>Agaricomycetes</taxon>
        <taxon>Agaricomycetidae</taxon>
        <taxon>Agaricales</taxon>
        <taxon>Marasmiineae</taxon>
        <taxon>Mycenaceae</taxon>
        <taxon>Favolaschia</taxon>
    </lineage>
</organism>
<comment type="caution">
    <text evidence="1">The sequence shown here is derived from an EMBL/GenBank/DDBJ whole genome shotgun (WGS) entry which is preliminary data.</text>
</comment>
<dbReference type="Proteomes" id="UP001362999">
    <property type="component" value="Unassembled WGS sequence"/>
</dbReference>
<keyword evidence="2" id="KW-1185">Reference proteome</keyword>
<accession>A0AAW0B6J9</accession>
<name>A0AAW0B6J9_9AGAR</name>
<proteinExistence type="predicted"/>